<accession>A0A381QIJ7</accession>
<evidence type="ECO:0000313" key="1">
    <source>
        <dbReference type="EMBL" id="SUZ79162.1"/>
    </source>
</evidence>
<dbReference type="Pfam" id="PF13483">
    <property type="entry name" value="Lactamase_B_3"/>
    <property type="match status" value="1"/>
</dbReference>
<dbReference type="PANTHER" id="PTHR39189">
    <property type="entry name" value="UPF0173 METAL-DEPENDENT HYDROLASE YTKL"/>
    <property type="match status" value="1"/>
</dbReference>
<evidence type="ECO:0008006" key="2">
    <source>
        <dbReference type="Google" id="ProtNLM"/>
    </source>
</evidence>
<dbReference type="PANTHER" id="PTHR39189:SF1">
    <property type="entry name" value="UPF0173 METAL-DEPENDENT HYDROLASE YTKL"/>
    <property type="match status" value="1"/>
</dbReference>
<dbReference type="InterPro" id="IPR036866">
    <property type="entry name" value="RibonucZ/Hydroxyglut_hydro"/>
</dbReference>
<dbReference type="Gene3D" id="3.60.15.10">
    <property type="entry name" value="Ribonuclease Z/Hydroxyacylglutathione hydrolase-like"/>
    <property type="match status" value="1"/>
</dbReference>
<name>A0A381QIJ7_9ZZZZ</name>
<dbReference type="SUPFAM" id="SSF56281">
    <property type="entry name" value="Metallo-hydrolase/oxidoreductase"/>
    <property type="match status" value="1"/>
</dbReference>
<sequence length="214" mass="23585">MDITWLGHSCFRLHDADMTVVTDPYPASIGLRVDTRPAEIITVSNPHPNHNHHDAIDGDPKVFSDPGEYEFNGVTARAVMTPLSESQSQDERNVAFTIEIGGINICHLGDISVPLTTHIVDDLKPVDVVLVPVGGHCTMNMDQVYQTLQDLDAKIAIPMHFKTDGINVEVDPIDNFVRRMGLDDVQPQPRLVVTSANLGTDMRVVVMTSQGRPR</sequence>
<organism evidence="1">
    <name type="scientific">marine metagenome</name>
    <dbReference type="NCBI Taxonomy" id="408172"/>
    <lineage>
        <taxon>unclassified sequences</taxon>
        <taxon>metagenomes</taxon>
        <taxon>ecological metagenomes</taxon>
    </lineage>
</organism>
<dbReference type="EMBL" id="UINC01001375">
    <property type="protein sequence ID" value="SUZ79162.1"/>
    <property type="molecule type" value="Genomic_DNA"/>
</dbReference>
<reference evidence="1" key="1">
    <citation type="submission" date="2018-05" db="EMBL/GenBank/DDBJ databases">
        <authorList>
            <person name="Lanie J.A."/>
            <person name="Ng W.-L."/>
            <person name="Kazmierczak K.M."/>
            <person name="Andrzejewski T.M."/>
            <person name="Davidsen T.M."/>
            <person name="Wayne K.J."/>
            <person name="Tettelin H."/>
            <person name="Glass J.I."/>
            <person name="Rusch D."/>
            <person name="Podicherti R."/>
            <person name="Tsui H.-C.T."/>
            <person name="Winkler M.E."/>
        </authorList>
    </citation>
    <scope>NUCLEOTIDE SEQUENCE</scope>
</reference>
<dbReference type="AlphaFoldDB" id="A0A381QIJ7"/>
<proteinExistence type="predicted"/>
<gene>
    <name evidence="1" type="ORF">METZ01_LOCUS32016</name>
</gene>
<protein>
    <recommendedName>
        <fullName evidence="2">Metallo-beta-lactamase domain-containing protein</fullName>
    </recommendedName>
</protein>